<evidence type="ECO:0000256" key="1">
    <source>
        <dbReference type="SAM" id="Coils"/>
    </source>
</evidence>
<feature type="chain" id="PRO_5035462933" description="DUF2061 domain-containing protein" evidence="2">
    <location>
        <begin position="20"/>
        <end position="248"/>
    </location>
</feature>
<organism evidence="4">
    <name type="scientific">Phaeodactylum tricornutum</name>
    <name type="common">Diatom</name>
    <dbReference type="NCBI Taxonomy" id="2850"/>
    <lineage>
        <taxon>Eukaryota</taxon>
        <taxon>Sar</taxon>
        <taxon>Stramenopiles</taxon>
        <taxon>Ochrophyta</taxon>
        <taxon>Bacillariophyta</taxon>
        <taxon>Bacillariophyceae</taxon>
        <taxon>Bacillariophycidae</taxon>
        <taxon>Naviculales</taxon>
        <taxon>Phaeodactylaceae</taxon>
        <taxon>Phaeodactylum</taxon>
    </lineage>
</organism>
<gene>
    <name evidence="4" type="ORF">PTTT1_LOCUS28796</name>
</gene>
<dbReference type="AlphaFoldDB" id="A0A8J9X803"/>
<dbReference type="InterPro" id="IPR018638">
    <property type="entry name" value="DUF2061_membrane"/>
</dbReference>
<sequence length="248" mass="27399">MKAFSLLVLLSLQWQNSVGFGTHAPLRTLPVARLANTRSMSTAAISDSNDETVLKQFEKKELQLLKRKQEALAKLEEYTKTLENLQSQKAEYLAAGQVADASAAGSFSETALRSAVKAFLWRVIAGSITFATTLQFSGSVKTAIQVVAGDFFSKAFTMFIGERLMNKSQAGRKKGADDVGRSFAKALIWRLFAICNTLTMAVFISKDLSVASKIASTDAVFKTALMFFYERVWAKVKWGKDYLLEFSI</sequence>
<feature type="domain" description="DUF2061" evidence="3">
    <location>
        <begin position="116"/>
        <end position="164"/>
    </location>
</feature>
<evidence type="ECO:0000259" key="3">
    <source>
        <dbReference type="Pfam" id="PF09834"/>
    </source>
</evidence>
<dbReference type="Proteomes" id="UP000836788">
    <property type="component" value="Chromosome 2"/>
</dbReference>
<protein>
    <recommendedName>
        <fullName evidence="3">DUF2061 domain-containing protein</fullName>
    </recommendedName>
</protein>
<reference evidence="4" key="1">
    <citation type="submission" date="2022-02" db="EMBL/GenBank/DDBJ databases">
        <authorList>
            <person name="Giguere J D."/>
        </authorList>
    </citation>
    <scope>NUCLEOTIDE SEQUENCE</scope>
    <source>
        <strain evidence="4">CCAP 1055/1</strain>
    </source>
</reference>
<evidence type="ECO:0000313" key="4">
    <source>
        <dbReference type="EMBL" id="CAG9285357.1"/>
    </source>
</evidence>
<keyword evidence="2" id="KW-0732">Signal</keyword>
<feature type="signal peptide" evidence="2">
    <location>
        <begin position="1"/>
        <end position="19"/>
    </location>
</feature>
<keyword evidence="1" id="KW-0175">Coiled coil</keyword>
<dbReference type="Pfam" id="PF09834">
    <property type="entry name" value="DUF2061"/>
    <property type="match status" value="2"/>
</dbReference>
<evidence type="ECO:0000256" key="2">
    <source>
        <dbReference type="SAM" id="SignalP"/>
    </source>
</evidence>
<name>A0A8J9X803_PHATR</name>
<accession>A0A8J9X803</accession>
<feature type="coiled-coil region" evidence="1">
    <location>
        <begin position="54"/>
        <end position="95"/>
    </location>
</feature>
<proteinExistence type="predicted"/>
<feature type="domain" description="DUF2061" evidence="3">
    <location>
        <begin position="184"/>
        <end position="234"/>
    </location>
</feature>
<dbReference type="EMBL" id="OU594943">
    <property type="protein sequence ID" value="CAG9285357.1"/>
    <property type="molecule type" value="Genomic_DNA"/>
</dbReference>